<reference evidence="1" key="1">
    <citation type="submission" date="2014-09" db="EMBL/GenBank/DDBJ databases">
        <authorList>
            <person name="Magalhaes I.L.F."/>
            <person name="Oliveira U."/>
            <person name="Santos F.R."/>
            <person name="Vidigal T.H.D.A."/>
            <person name="Brescovit A.D."/>
            <person name="Santos A.J."/>
        </authorList>
    </citation>
    <scope>NUCLEOTIDE SEQUENCE</scope>
    <source>
        <tissue evidence="1">Shoot tissue taken approximately 20 cm above the soil surface</tissue>
    </source>
</reference>
<accession>A0A0A9EP15</accession>
<reference evidence="1" key="2">
    <citation type="journal article" date="2015" name="Data Brief">
        <title>Shoot transcriptome of the giant reed, Arundo donax.</title>
        <authorList>
            <person name="Barrero R.A."/>
            <person name="Guerrero F.D."/>
            <person name="Moolhuijzen P."/>
            <person name="Goolsby J.A."/>
            <person name="Tidwell J."/>
            <person name="Bellgard S.E."/>
            <person name="Bellgard M.I."/>
        </authorList>
    </citation>
    <scope>NUCLEOTIDE SEQUENCE</scope>
    <source>
        <tissue evidence="1">Shoot tissue taken approximately 20 cm above the soil surface</tissue>
    </source>
</reference>
<sequence>MFASCISLFMAFGKPLVLGITSFVPDTLPWLDL</sequence>
<evidence type="ECO:0000313" key="1">
    <source>
        <dbReference type="EMBL" id="JAD99585.1"/>
    </source>
</evidence>
<organism evidence="1">
    <name type="scientific">Arundo donax</name>
    <name type="common">Giant reed</name>
    <name type="synonym">Donax arundinaceus</name>
    <dbReference type="NCBI Taxonomy" id="35708"/>
    <lineage>
        <taxon>Eukaryota</taxon>
        <taxon>Viridiplantae</taxon>
        <taxon>Streptophyta</taxon>
        <taxon>Embryophyta</taxon>
        <taxon>Tracheophyta</taxon>
        <taxon>Spermatophyta</taxon>
        <taxon>Magnoliopsida</taxon>
        <taxon>Liliopsida</taxon>
        <taxon>Poales</taxon>
        <taxon>Poaceae</taxon>
        <taxon>PACMAD clade</taxon>
        <taxon>Arundinoideae</taxon>
        <taxon>Arundineae</taxon>
        <taxon>Arundo</taxon>
    </lineage>
</organism>
<dbReference type="AlphaFoldDB" id="A0A0A9EP15"/>
<proteinExistence type="predicted"/>
<name>A0A0A9EP15_ARUDO</name>
<dbReference type="EMBL" id="GBRH01198310">
    <property type="protein sequence ID" value="JAD99585.1"/>
    <property type="molecule type" value="Transcribed_RNA"/>
</dbReference>
<protein>
    <submittedName>
        <fullName evidence="1">Uncharacterized protein</fullName>
    </submittedName>
</protein>